<keyword evidence="1" id="KW-0812">Transmembrane</keyword>
<dbReference type="CDD" id="cd08760">
    <property type="entry name" value="Cyt_b561_FRRS1_like"/>
    <property type="match status" value="1"/>
</dbReference>
<feature type="transmembrane region" description="Helical" evidence="1">
    <location>
        <begin position="49"/>
        <end position="69"/>
    </location>
</feature>
<keyword evidence="1" id="KW-0472">Membrane</keyword>
<dbReference type="EMBL" id="JABEXW010001373">
    <property type="protein sequence ID" value="KAF4944219.1"/>
    <property type="molecule type" value="Genomic_DNA"/>
</dbReference>
<comment type="caution">
    <text evidence="4">The sequence shown here is derived from an EMBL/GenBank/DDBJ whole genome shotgun (WGS) entry which is preliminary data.</text>
</comment>
<feature type="chain" id="PRO_5034997860" description="Heterokaryon incompatibility domain-containing protein" evidence="2">
    <location>
        <begin position="21"/>
        <end position="911"/>
    </location>
</feature>
<keyword evidence="5" id="KW-1185">Reference proteome</keyword>
<proteinExistence type="predicted"/>
<reference evidence="4" key="1">
    <citation type="journal article" date="2020" name="BMC Genomics">
        <title>Correction to: Identification and distribution of gene clusters required for synthesis of sphingolipid metabolism inhibitors in diverse species of the filamentous fungus Fusarium.</title>
        <authorList>
            <person name="Kim H.S."/>
            <person name="Lohmar J.M."/>
            <person name="Busman M."/>
            <person name="Brown D.W."/>
            <person name="Naumann T.A."/>
            <person name="Divon H.H."/>
            <person name="Lysoe E."/>
            <person name="Uhlig S."/>
            <person name="Proctor R.H."/>
        </authorList>
    </citation>
    <scope>NUCLEOTIDE SEQUENCE</scope>
    <source>
        <strain evidence="4">NRRL 20472</strain>
    </source>
</reference>
<protein>
    <recommendedName>
        <fullName evidence="3">Heterokaryon incompatibility domain-containing protein</fullName>
    </recommendedName>
</protein>
<evidence type="ECO:0000256" key="1">
    <source>
        <dbReference type="SAM" id="Phobius"/>
    </source>
</evidence>
<feature type="signal peptide" evidence="2">
    <location>
        <begin position="1"/>
        <end position="20"/>
    </location>
</feature>
<evidence type="ECO:0000313" key="4">
    <source>
        <dbReference type="EMBL" id="KAF4944219.1"/>
    </source>
</evidence>
<dbReference type="Pfam" id="PF06985">
    <property type="entry name" value="HET"/>
    <property type="match status" value="1"/>
</dbReference>
<feature type="transmembrane region" description="Helical" evidence="1">
    <location>
        <begin position="112"/>
        <end position="131"/>
    </location>
</feature>
<sequence>MSMSIALALTLAILASPVSSSTQPNSDLSHGVIAERGSEDNYGGTTGTIHGVIMSIVFLLGFPIGSLLMPLVGKWLIHASWQIIVFIGMCAGFGIGKIAADRTGDWISDPHVQLGTFVCVLIVIQPILGWIHHRNYIKYQRRTKISHGHIWFGRVLMVIGIINGGTGLQLSGASTGPIVAYSVIGVIVFSVYTVGVIFKEVKLRRKETDEHHSAMAFLDVELCASLNLTTEYRDAENEKDRFWYWPEGDIRSINIRGTQIGNDFFASFLEDRLANDSSSASVTEKFFLQPRPWGSKLDSRSPAESTITPFYAEYELHAHDEVFEAGEKTDALAKGCDLFCLVQDLYKIWCRSEKAEENMYLISCQPYVYSIATHPNVWPALQASSEAVVLPDPLGAVAVTRMSHWIKECNENHQQCRKEDIGFCPTRLLDVGRAESNGLIRLIEPVNEVVDYIALSHCWGESTSFIITQESIHQMRLGFQANDEVPKTFCDAIRVARKLGIRYVWIDSLCIVQGDIKDWEREASRMAEVYQNAYLTIGALSASDDRDGFLNPRKAPTWELRVFTSMGHSANIYLRPQGDTMTLGMQPLDRRAWTLQEQYLSRRQLRFARNKILWRCQQIRQDESDEISFNAGGREWYNINELIKPSQPGDGVLVHYEWYHTVHHYSARKLSIDTDRLPALSGLAATVAKHRGNRYCAGMWWEDIGYVICWHISGWTIDEPARATRGYVAPSWSWASIIGRISFPNQGGSGFLWPEPLRSVKYLDYNLDYQSNNKFGQLERGWLLLRAPTVSFFKLVTDETGTNRYGVEYIEDFNQISVKFDLPEFEGDQIFGLILIRATLPMDSKNLSEKSKLLGVVVQRAGEEELESYYRCKRIPDCSNVLRRIGYFDVVVTKRQEKQLLEEAVEETALI</sequence>
<accession>A0A8H4SRN2</accession>
<feature type="domain" description="Heterokaryon incompatibility" evidence="3">
    <location>
        <begin position="452"/>
        <end position="597"/>
    </location>
</feature>
<evidence type="ECO:0000256" key="2">
    <source>
        <dbReference type="SAM" id="SignalP"/>
    </source>
</evidence>
<dbReference type="AlphaFoldDB" id="A0A8H4SRN2"/>
<name>A0A8H4SRN2_9HYPO</name>
<dbReference type="PANTHER" id="PTHR33112:SF16">
    <property type="entry name" value="HETEROKARYON INCOMPATIBILITY DOMAIN-CONTAINING PROTEIN"/>
    <property type="match status" value="1"/>
</dbReference>
<evidence type="ECO:0000313" key="5">
    <source>
        <dbReference type="Proteomes" id="UP000622797"/>
    </source>
</evidence>
<dbReference type="PANTHER" id="PTHR33112">
    <property type="entry name" value="DOMAIN PROTEIN, PUTATIVE-RELATED"/>
    <property type="match status" value="1"/>
</dbReference>
<dbReference type="Proteomes" id="UP000622797">
    <property type="component" value="Unassembled WGS sequence"/>
</dbReference>
<feature type="transmembrane region" description="Helical" evidence="1">
    <location>
        <begin position="178"/>
        <end position="198"/>
    </location>
</feature>
<gene>
    <name evidence="4" type="ORF">FSARC_14734</name>
</gene>
<dbReference type="InterPro" id="IPR010730">
    <property type="entry name" value="HET"/>
</dbReference>
<feature type="transmembrane region" description="Helical" evidence="1">
    <location>
        <begin position="151"/>
        <end position="172"/>
    </location>
</feature>
<organism evidence="4 5">
    <name type="scientific">Fusarium sarcochroum</name>
    <dbReference type="NCBI Taxonomy" id="1208366"/>
    <lineage>
        <taxon>Eukaryota</taxon>
        <taxon>Fungi</taxon>
        <taxon>Dikarya</taxon>
        <taxon>Ascomycota</taxon>
        <taxon>Pezizomycotina</taxon>
        <taxon>Sordariomycetes</taxon>
        <taxon>Hypocreomycetidae</taxon>
        <taxon>Hypocreales</taxon>
        <taxon>Nectriaceae</taxon>
        <taxon>Fusarium</taxon>
        <taxon>Fusarium lateritium species complex</taxon>
    </lineage>
</organism>
<feature type="transmembrane region" description="Helical" evidence="1">
    <location>
        <begin position="81"/>
        <end position="100"/>
    </location>
</feature>
<reference evidence="4" key="2">
    <citation type="submission" date="2020-05" db="EMBL/GenBank/DDBJ databases">
        <authorList>
            <person name="Kim H.-S."/>
            <person name="Proctor R.H."/>
            <person name="Brown D.W."/>
        </authorList>
    </citation>
    <scope>NUCLEOTIDE SEQUENCE</scope>
    <source>
        <strain evidence="4">NRRL 20472</strain>
    </source>
</reference>
<keyword evidence="2" id="KW-0732">Signal</keyword>
<keyword evidence="1" id="KW-1133">Transmembrane helix</keyword>
<dbReference type="OrthoDB" id="19261at2759"/>
<dbReference type="Gene3D" id="1.20.120.1770">
    <property type="match status" value="1"/>
</dbReference>
<evidence type="ECO:0000259" key="3">
    <source>
        <dbReference type="Pfam" id="PF06985"/>
    </source>
</evidence>